<evidence type="ECO:0000313" key="2">
    <source>
        <dbReference type="Proteomes" id="UP000647339"/>
    </source>
</evidence>
<evidence type="ECO:0008006" key="3">
    <source>
        <dbReference type="Google" id="ProtNLM"/>
    </source>
</evidence>
<protein>
    <recommendedName>
        <fullName evidence="3">Lipocalin-like domain-containing protein</fullName>
    </recommendedName>
</protein>
<evidence type="ECO:0000313" key="1">
    <source>
        <dbReference type="EMBL" id="GGF28048.1"/>
    </source>
</evidence>
<gene>
    <name evidence="1" type="ORF">GCM10011339_15230</name>
</gene>
<name>A0ABQ1UVH1_9BACT</name>
<dbReference type="EMBL" id="BMIU01000006">
    <property type="protein sequence ID" value="GGF28048.1"/>
    <property type="molecule type" value="Genomic_DNA"/>
</dbReference>
<organism evidence="1 2">
    <name type="scientific">Echinicola rosea</name>
    <dbReference type="NCBI Taxonomy" id="1807691"/>
    <lineage>
        <taxon>Bacteria</taxon>
        <taxon>Pseudomonadati</taxon>
        <taxon>Bacteroidota</taxon>
        <taxon>Cytophagia</taxon>
        <taxon>Cytophagales</taxon>
        <taxon>Cyclobacteriaceae</taxon>
        <taxon>Echinicola</taxon>
    </lineage>
</organism>
<reference evidence="2" key="1">
    <citation type="journal article" date="2019" name="Int. J. Syst. Evol. Microbiol.">
        <title>The Global Catalogue of Microorganisms (GCM) 10K type strain sequencing project: providing services to taxonomists for standard genome sequencing and annotation.</title>
        <authorList>
            <consortium name="The Broad Institute Genomics Platform"/>
            <consortium name="The Broad Institute Genome Sequencing Center for Infectious Disease"/>
            <person name="Wu L."/>
            <person name="Ma J."/>
        </authorList>
    </citation>
    <scope>NUCLEOTIDE SEQUENCE [LARGE SCALE GENOMIC DNA]</scope>
    <source>
        <strain evidence="2">CGMCC 1.15407</strain>
    </source>
</reference>
<sequence>MNVSFSDTTNVGDLHRAAMIGMWQYTGNPSEESDPNKRIKEFELKADSTARVCYLDRIEIGKWHWKEIDLSEGTREFKIYVSGLILEFSRNGKSKVFFGLKLDTIKVDAPMTLEKGKFQKL</sequence>
<dbReference type="Proteomes" id="UP000647339">
    <property type="component" value="Unassembled WGS sequence"/>
</dbReference>
<keyword evidence="2" id="KW-1185">Reference proteome</keyword>
<accession>A0ABQ1UVH1</accession>
<comment type="caution">
    <text evidence="1">The sequence shown here is derived from an EMBL/GenBank/DDBJ whole genome shotgun (WGS) entry which is preliminary data.</text>
</comment>
<proteinExistence type="predicted"/>